<name>A1ZEB7_MICM2</name>
<dbReference type="EMBL" id="AAWS01000003">
    <property type="protein sequence ID" value="EAY31425.1"/>
    <property type="molecule type" value="Genomic_DNA"/>
</dbReference>
<sequence>MVPTAPMLYKSLKLNLSFHQKTVVFYNKGRAYFLLVID</sequence>
<dbReference type="AlphaFoldDB" id="A1ZEB7"/>
<keyword evidence="2" id="KW-1185">Reference proteome</keyword>
<comment type="caution">
    <text evidence="1">The sequence shown here is derived from an EMBL/GenBank/DDBJ whole genome shotgun (WGS) entry which is preliminary data.</text>
</comment>
<protein>
    <submittedName>
        <fullName evidence="1">Uncharacterized protein</fullName>
    </submittedName>
</protein>
<proteinExistence type="predicted"/>
<reference evidence="1 2" key="1">
    <citation type="submission" date="2007-01" db="EMBL/GenBank/DDBJ databases">
        <authorList>
            <person name="Haygood M."/>
            <person name="Podell S."/>
            <person name="Anderson C."/>
            <person name="Hopkinson B."/>
            <person name="Roe K."/>
            <person name="Barbeau K."/>
            <person name="Gaasterland T."/>
            <person name="Ferriera S."/>
            <person name="Johnson J."/>
            <person name="Kravitz S."/>
            <person name="Beeson K."/>
            <person name="Sutton G."/>
            <person name="Rogers Y.-H."/>
            <person name="Friedman R."/>
            <person name="Frazier M."/>
            <person name="Venter J.C."/>
        </authorList>
    </citation>
    <scope>NUCLEOTIDE SEQUENCE [LARGE SCALE GENOMIC DNA]</scope>
    <source>
        <strain evidence="1 2">ATCC 23134</strain>
    </source>
</reference>
<evidence type="ECO:0000313" key="2">
    <source>
        <dbReference type="Proteomes" id="UP000004095"/>
    </source>
</evidence>
<organism evidence="1 2">
    <name type="scientific">Microscilla marina ATCC 23134</name>
    <dbReference type="NCBI Taxonomy" id="313606"/>
    <lineage>
        <taxon>Bacteria</taxon>
        <taxon>Pseudomonadati</taxon>
        <taxon>Bacteroidota</taxon>
        <taxon>Cytophagia</taxon>
        <taxon>Cytophagales</taxon>
        <taxon>Microscillaceae</taxon>
        <taxon>Microscilla</taxon>
    </lineage>
</organism>
<gene>
    <name evidence="1" type="ORF">M23134_04258</name>
</gene>
<accession>A1ZEB7</accession>
<dbReference type="Proteomes" id="UP000004095">
    <property type="component" value="Unassembled WGS sequence"/>
</dbReference>
<evidence type="ECO:0000313" key="1">
    <source>
        <dbReference type="EMBL" id="EAY31425.1"/>
    </source>
</evidence>